<feature type="transmembrane region" description="Helical" evidence="7">
    <location>
        <begin position="29"/>
        <end position="51"/>
    </location>
</feature>
<evidence type="ECO:0000256" key="5">
    <source>
        <dbReference type="ARBA" id="ARBA00022989"/>
    </source>
</evidence>
<keyword evidence="3" id="KW-1003">Cell membrane</keyword>
<dbReference type="AlphaFoldDB" id="A0A1G7U1E9"/>
<dbReference type="Pfam" id="PF00528">
    <property type="entry name" value="BPD_transp_1"/>
    <property type="match status" value="1"/>
</dbReference>
<dbReference type="PANTHER" id="PTHR43744:SF4">
    <property type="entry name" value="OSMOPROTECTIVE COMPOUNDS UPTAKE PERMEASE PROTEIN GGTD"/>
    <property type="match status" value="1"/>
</dbReference>
<evidence type="ECO:0000256" key="7">
    <source>
        <dbReference type="RuleBase" id="RU363032"/>
    </source>
</evidence>
<name>A0A1G7U1E9_9HYPH</name>
<dbReference type="GO" id="GO:0005886">
    <property type="term" value="C:plasma membrane"/>
    <property type="evidence" value="ECO:0007669"/>
    <property type="project" value="UniProtKB-SubCell"/>
</dbReference>
<dbReference type="PANTHER" id="PTHR43744">
    <property type="entry name" value="ABC TRANSPORTER PERMEASE PROTEIN MG189-RELATED-RELATED"/>
    <property type="match status" value="1"/>
</dbReference>
<evidence type="ECO:0000256" key="1">
    <source>
        <dbReference type="ARBA" id="ARBA00004651"/>
    </source>
</evidence>
<feature type="transmembrane region" description="Helical" evidence="7">
    <location>
        <begin position="263"/>
        <end position="283"/>
    </location>
</feature>
<protein>
    <submittedName>
        <fullName evidence="9">Alpha-glucoside transport system permease protein</fullName>
    </submittedName>
</protein>
<feature type="transmembrane region" description="Helical" evidence="7">
    <location>
        <begin position="304"/>
        <end position="329"/>
    </location>
</feature>
<dbReference type="EMBL" id="FNCS01000002">
    <property type="protein sequence ID" value="SDG41432.1"/>
    <property type="molecule type" value="Genomic_DNA"/>
</dbReference>
<evidence type="ECO:0000256" key="6">
    <source>
        <dbReference type="ARBA" id="ARBA00023136"/>
    </source>
</evidence>
<dbReference type="Proteomes" id="UP000199495">
    <property type="component" value="Unassembled WGS sequence"/>
</dbReference>
<evidence type="ECO:0000313" key="10">
    <source>
        <dbReference type="Proteomes" id="UP000199495"/>
    </source>
</evidence>
<feature type="transmembrane region" description="Helical" evidence="7">
    <location>
        <begin position="222"/>
        <end position="243"/>
    </location>
</feature>
<dbReference type="InterPro" id="IPR035906">
    <property type="entry name" value="MetI-like_sf"/>
</dbReference>
<feature type="domain" description="ABC transmembrane type-1" evidence="8">
    <location>
        <begin position="187"/>
        <end position="384"/>
    </location>
</feature>
<evidence type="ECO:0000259" key="8">
    <source>
        <dbReference type="PROSITE" id="PS50928"/>
    </source>
</evidence>
<keyword evidence="5 7" id="KW-1133">Transmembrane helix</keyword>
<gene>
    <name evidence="9" type="ORF">SAMN04487974_102487</name>
</gene>
<dbReference type="GO" id="GO:0055085">
    <property type="term" value="P:transmembrane transport"/>
    <property type="evidence" value="ECO:0007669"/>
    <property type="project" value="InterPro"/>
</dbReference>
<dbReference type="RefSeq" id="WP_090593517.1">
    <property type="nucleotide sequence ID" value="NZ_FNCS01000002.1"/>
</dbReference>
<dbReference type="InterPro" id="IPR000515">
    <property type="entry name" value="MetI-like"/>
</dbReference>
<keyword evidence="2 7" id="KW-0813">Transport</keyword>
<reference evidence="9 10" key="1">
    <citation type="submission" date="2016-10" db="EMBL/GenBank/DDBJ databases">
        <authorList>
            <person name="de Groot N.N."/>
        </authorList>
    </citation>
    <scope>NUCLEOTIDE SEQUENCE [LARGE SCALE GENOMIC DNA]</scope>
    <source>
        <strain evidence="9 10">CGMCC 1.10267</strain>
    </source>
</reference>
<evidence type="ECO:0000256" key="2">
    <source>
        <dbReference type="ARBA" id="ARBA00022448"/>
    </source>
</evidence>
<evidence type="ECO:0000256" key="3">
    <source>
        <dbReference type="ARBA" id="ARBA00022475"/>
    </source>
</evidence>
<comment type="subcellular location">
    <subcellularLocation>
        <location evidence="1 7">Cell membrane</location>
        <topology evidence="1 7">Multi-pass membrane protein</topology>
    </subcellularLocation>
</comment>
<dbReference type="CDD" id="cd06261">
    <property type="entry name" value="TM_PBP2"/>
    <property type="match status" value="1"/>
</dbReference>
<sequence length="400" mass="43157">MSTATASAALPVAEDDRPSIWERLRIGRIVANLALLLIVAIWTFPTVGLLVSSVRDADQLAISGWWTSLTSSTTPGAGRLASSSDQIEEDGIYVITGDIFESAGNLTLSAVGTTSRDPGAFGVGEAVPMNQGGELVVDETGAYRWTSDTPFEHTNTPRIYYVASEPPVFTLDNYYRVLTSAGVGQSFLNSLTVAIPATVIPILIAAFAAYALAWMRFPGRGILVAVIVGLLVVPLQTSLIPILRLYNGIAVNFDGQAQGYLGVWLAHTAFGLPLAIFLLRNYMVGLPREIMESARMDGATHFQIFTTMVLPLSFPALASFAIFQFLWVWNDLLVALIFLGSQNDQMVLTGRLVNLLGSRGNNWELLTAGAFISMIVPLIVFFSLQRYFVRGLLAGSVKGG</sequence>
<feature type="transmembrane region" description="Helical" evidence="7">
    <location>
        <begin position="193"/>
        <end position="215"/>
    </location>
</feature>
<dbReference type="Gene3D" id="1.10.3720.10">
    <property type="entry name" value="MetI-like"/>
    <property type="match status" value="1"/>
</dbReference>
<proteinExistence type="inferred from homology"/>
<dbReference type="OrthoDB" id="9815445at2"/>
<evidence type="ECO:0000313" key="9">
    <source>
        <dbReference type="EMBL" id="SDG41432.1"/>
    </source>
</evidence>
<evidence type="ECO:0000256" key="4">
    <source>
        <dbReference type="ARBA" id="ARBA00022692"/>
    </source>
</evidence>
<dbReference type="PROSITE" id="PS50928">
    <property type="entry name" value="ABC_TM1"/>
    <property type="match status" value="1"/>
</dbReference>
<comment type="similarity">
    <text evidence="7">Belongs to the binding-protein-dependent transport system permease family.</text>
</comment>
<dbReference type="SUPFAM" id="SSF161098">
    <property type="entry name" value="MetI-like"/>
    <property type="match status" value="1"/>
</dbReference>
<accession>A0A1G7U1E9</accession>
<keyword evidence="10" id="KW-1185">Reference proteome</keyword>
<keyword evidence="6 7" id="KW-0472">Membrane</keyword>
<dbReference type="STRING" id="440168.SAMN04487974_102487"/>
<organism evidence="9 10">
    <name type="scientific">Pelagibacterium luteolum</name>
    <dbReference type="NCBI Taxonomy" id="440168"/>
    <lineage>
        <taxon>Bacteria</taxon>
        <taxon>Pseudomonadati</taxon>
        <taxon>Pseudomonadota</taxon>
        <taxon>Alphaproteobacteria</taxon>
        <taxon>Hyphomicrobiales</taxon>
        <taxon>Devosiaceae</taxon>
        <taxon>Pelagibacterium</taxon>
    </lineage>
</organism>
<feature type="transmembrane region" description="Helical" evidence="7">
    <location>
        <begin position="365"/>
        <end position="384"/>
    </location>
</feature>
<keyword evidence="4 7" id="KW-0812">Transmembrane</keyword>